<dbReference type="Proteomes" id="UP001234202">
    <property type="component" value="Unassembled WGS sequence"/>
</dbReference>
<protein>
    <submittedName>
        <fullName evidence="1">Uncharacterized protein</fullName>
    </submittedName>
</protein>
<accession>A0ACC2X5K8</accession>
<evidence type="ECO:0000313" key="2">
    <source>
        <dbReference type="Proteomes" id="UP001234202"/>
    </source>
</evidence>
<keyword evidence="2" id="KW-1185">Reference proteome</keyword>
<gene>
    <name evidence="1" type="ORF">QFC24_006294</name>
</gene>
<sequence>MQLQGKAMEVVMAQDEVGRLRVENKVLKEEVEVLRKNDYAQDDHHLSPTTPLQHSSNNALSELTLAHRRLSSKLDIAEDALYQANSTVSQLELENERLQFEMEEKDVLAAKWKVRVEGGVVEMERERLERRKVEEELRICKLALAEYQKSGLADADNSKSDPGEKQADDKSDGNTEDQLLATAEKAETTVNDAQQTSMICPSCTSIFIPPQAALSDNSTESTQEKTITIPTHLASTPTNICLAIRATRCIFNEFHDQLISKSRDIIRLEHEMEEMAVCARADKEMVESALREKEGMRKDLNAVRADDESASKVVERYMAFSQKTTQHLHSNFQSQTTRLNQTISTLRHQLLSTQTLLDREVARTAQLRSAIDELAEGFERETFGRRREVGLRLKCLEREEKRVEEGRRWAERVRRERSRLGGMADAGGTLTVHGGKSVGMARSPSPFVSPSKGRNSNLLLHPSTSSTSLASMNTAALNPYEENQHLSTLWDLLESGIELFAGQEDEGLASVLQGSHRGDAAGEMDDAAARVILAQEMTMSLMEELERTNSKLVALERKRLEWIATRTVNGATEGPVEQEGPVKRSPVASSLTLVSTDVENGASKEEVLPVPDAVSPDVPAPQGLQLDLMGLDKPHESIVNSNPQDNSINHLLHRLQSANGRFSVIQKQLSDCAASVSNLQLSSADISPAYASTLQILLDGISDVVEDVRVEVEIAITDDQRDLKGYQTVLKLNPDSKTIAKANEYADLEHVATKSASFAKRLSNVEHDLVAIKVALSELQSEEMKPNGPGAIDEEIVNPLLGLTLRTVRAPAPPSRASMQHRQLGNGMKRGFFGGLGRTLSGTTPTNLSRASSVSRHSPFAGLNGTQMSPSEDEASTPVGLYSAVEQNVDETDDVE</sequence>
<name>A0ACC2X5K8_9TREE</name>
<comment type="caution">
    <text evidence="1">The sequence shown here is derived from an EMBL/GenBank/DDBJ whole genome shotgun (WGS) entry which is preliminary data.</text>
</comment>
<organism evidence="1 2">
    <name type="scientific">Naganishia onofrii</name>
    <dbReference type="NCBI Taxonomy" id="1851511"/>
    <lineage>
        <taxon>Eukaryota</taxon>
        <taxon>Fungi</taxon>
        <taxon>Dikarya</taxon>
        <taxon>Basidiomycota</taxon>
        <taxon>Agaricomycotina</taxon>
        <taxon>Tremellomycetes</taxon>
        <taxon>Filobasidiales</taxon>
        <taxon>Filobasidiaceae</taxon>
        <taxon>Naganishia</taxon>
    </lineage>
</organism>
<proteinExistence type="predicted"/>
<evidence type="ECO:0000313" key="1">
    <source>
        <dbReference type="EMBL" id="KAJ9118022.1"/>
    </source>
</evidence>
<reference evidence="1" key="1">
    <citation type="submission" date="2023-04" db="EMBL/GenBank/DDBJ databases">
        <title>Draft Genome sequencing of Naganishia species isolated from polar environments using Oxford Nanopore Technology.</title>
        <authorList>
            <person name="Leo P."/>
            <person name="Venkateswaran K."/>
        </authorList>
    </citation>
    <scope>NUCLEOTIDE SEQUENCE</scope>
    <source>
        <strain evidence="1">DBVPG 5303</strain>
    </source>
</reference>
<dbReference type="EMBL" id="JASBWV010000030">
    <property type="protein sequence ID" value="KAJ9118022.1"/>
    <property type="molecule type" value="Genomic_DNA"/>
</dbReference>